<organism evidence="2 3">
    <name type="scientific">Melipona bicolor</name>
    <dbReference type="NCBI Taxonomy" id="60889"/>
    <lineage>
        <taxon>Eukaryota</taxon>
        <taxon>Metazoa</taxon>
        <taxon>Ecdysozoa</taxon>
        <taxon>Arthropoda</taxon>
        <taxon>Hexapoda</taxon>
        <taxon>Insecta</taxon>
        <taxon>Pterygota</taxon>
        <taxon>Neoptera</taxon>
        <taxon>Endopterygota</taxon>
        <taxon>Hymenoptera</taxon>
        <taxon>Apocrita</taxon>
        <taxon>Aculeata</taxon>
        <taxon>Apoidea</taxon>
        <taxon>Anthophila</taxon>
        <taxon>Apidae</taxon>
        <taxon>Melipona</taxon>
    </lineage>
</organism>
<comment type="caution">
    <text evidence="2">The sequence shown here is derived from an EMBL/GenBank/DDBJ whole genome shotgun (WGS) entry which is preliminary data.</text>
</comment>
<keyword evidence="3" id="KW-1185">Reference proteome</keyword>
<dbReference type="AlphaFoldDB" id="A0AA40FYX7"/>
<evidence type="ECO:0000313" key="3">
    <source>
        <dbReference type="Proteomes" id="UP001177670"/>
    </source>
</evidence>
<feature type="region of interest" description="Disordered" evidence="1">
    <location>
        <begin position="62"/>
        <end position="88"/>
    </location>
</feature>
<sequence length="334" mass="37293">MIDGENRPDQSLWLRTGEDISSRRRCRDCTFGASRSRTPGARGNPRVQGRSLRHAISVILPPVTCPPPGDPRAGNRSDSPYPRCNRDRERNSYRSWLERIRKERPPFLTIVSLELPDSPIPLIESQASARSSRTVESKDDVLDEPSDETATEAESDGKRKRSWRKPRRRRGKELLECTKGAPTLEECTKNIVEGPCLGARLSSLDLQDVTGCICAEISGNVRVDIGSAEAEAGRESRSSSPEMAHHTIRIAMRQHCEDRASSWIDDDDDDDDDGEETEGNGRSRPETTSRRNARPRKEIAKEEDGVNDALDFTLNCSGVRLTCRDASLRTGTPR</sequence>
<feature type="compositionally biased region" description="Basic residues" evidence="1">
    <location>
        <begin position="158"/>
        <end position="167"/>
    </location>
</feature>
<feature type="region of interest" description="Disordered" evidence="1">
    <location>
        <begin position="124"/>
        <end position="167"/>
    </location>
</feature>
<evidence type="ECO:0000313" key="2">
    <source>
        <dbReference type="EMBL" id="KAK1127903.1"/>
    </source>
</evidence>
<name>A0AA40FYX7_9HYME</name>
<reference evidence="2" key="1">
    <citation type="submission" date="2021-10" db="EMBL/GenBank/DDBJ databases">
        <title>Melipona bicolor Genome sequencing and assembly.</title>
        <authorList>
            <person name="Araujo N.S."/>
            <person name="Arias M.C."/>
        </authorList>
    </citation>
    <scope>NUCLEOTIDE SEQUENCE</scope>
    <source>
        <strain evidence="2">USP_2M_L1-L4_2017</strain>
        <tissue evidence="2">Whole body</tissue>
    </source>
</reference>
<feature type="compositionally biased region" description="Acidic residues" evidence="1">
    <location>
        <begin position="141"/>
        <end position="154"/>
    </location>
</feature>
<proteinExistence type="predicted"/>
<protein>
    <submittedName>
        <fullName evidence="2">Uncharacterized protein</fullName>
    </submittedName>
</protein>
<feature type="compositionally biased region" description="Acidic residues" evidence="1">
    <location>
        <begin position="264"/>
        <end position="278"/>
    </location>
</feature>
<accession>A0AA40FYX7</accession>
<feature type="compositionally biased region" description="Basic and acidic residues" evidence="1">
    <location>
        <begin position="279"/>
        <end position="304"/>
    </location>
</feature>
<evidence type="ECO:0000256" key="1">
    <source>
        <dbReference type="SAM" id="MobiDB-lite"/>
    </source>
</evidence>
<dbReference type="Proteomes" id="UP001177670">
    <property type="component" value="Unassembled WGS sequence"/>
</dbReference>
<gene>
    <name evidence="2" type="ORF">K0M31_003397</name>
</gene>
<feature type="region of interest" description="Disordered" evidence="1">
    <location>
        <begin position="259"/>
        <end position="307"/>
    </location>
</feature>
<dbReference type="EMBL" id="JAHYIQ010000011">
    <property type="protein sequence ID" value="KAK1127903.1"/>
    <property type="molecule type" value="Genomic_DNA"/>
</dbReference>